<gene>
    <name evidence="1" type="ORF">OE104_05665</name>
</gene>
<dbReference type="Pfam" id="PF10628">
    <property type="entry name" value="CotE"/>
    <property type="match status" value="1"/>
</dbReference>
<sequence>MTDKREIITKAVVAKGRKFTTSNHTIRPPHAPSSILGCWIINHTFEAKKVAKTVEVHGQYEINCWYSCNDNTKTDVATERVTYKDVIKLKYKDDKTIEDKDVIVKVLQQPNCAEAVISPNGNKIVVTAERELLVELIGETKVMVMLLDEDDQEDDDWDLDVDDDELEELNPDFLAKGEEE</sequence>
<dbReference type="Proteomes" id="UP001164718">
    <property type="component" value="Chromosome"/>
</dbReference>
<keyword evidence="1" id="KW-0946">Virion</keyword>
<accession>A0A9E8RX04</accession>
<protein>
    <submittedName>
        <fullName evidence="1">Outer spore coat protein CotE</fullName>
    </submittedName>
</protein>
<dbReference type="EMBL" id="CP106878">
    <property type="protein sequence ID" value="WAA10799.1"/>
    <property type="molecule type" value="Genomic_DNA"/>
</dbReference>
<evidence type="ECO:0000313" key="2">
    <source>
        <dbReference type="Proteomes" id="UP001164718"/>
    </source>
</evidence>
<dbReference type="KEGG" id="faf:OE104_05665"/>
<proteinExistence type="predicted"/>
<keyword evidence="2" id="KW-1185">Reference proteome</keyword>
<dbReference type="InterPro" id="IPR018901">
    <property type="entry name" value="Spore_coat_CotE"/>
</dbReference>
<keyword evidence="1" id="KW-0167">Capsid protein</keyword>
<name>A0A9E8RX04_9BACI</name>
<dbReference type="AlphaFoldDB" id="A0A9E8RX04"/>
<organism evidence="1 2">
    <name type="scientific">Fervidibacillus albus</name>
    <dbReference type="NCBI Taxonomy" id="2980026"/>
    <lineage>
        <taxon>Bacteria</taxon>
        <taxon>Bacillati</taxon>
        <taxon>Bacillota</taxon>
        <taxon>Bacilli</taxon>
        <taxon>Bacillales</taxon>
        <taxon>Bacillaceae</taxon>
        <taxon>Fervidibacillus</taxon>
    </lineage>
</organism>
<dbReference type="RefSeq" id="WP_275418601.1">
    <property type="nucleotide sequence ID" value="NZ_CP106878.1"/>
</dbReference>
<reference evidence="1" key="1">
    <citation type="submission" date="2022-09" db="EMBL/GenBank/DDBJ databases">
        <title>Complete Genomes of Fervidibacillus albus and Fervidibacillus halotolerans isolated from tidal flat sediments.</title>
        <authorList>
            <person name="Kwon K.K."/>
            <person name="Yang S.-H."/>
            <person name="Park M.J."/>
            <person name="Oh H.-M."/>
        </authorList>
    </citation>
    <scope>NUCLEOTIDE SEQUENCE</scope>
    <source>
        <strain evidence="1">MEBiC13591</strain>
    </source>
</reference>
<evidence type="ECO:0000313" key="1">
    <source>
        <dbReference type="EMBL" id="WAA10799.1"/>
    </source>
</evidence>